<dbReference type="PATRIC" id="fig|762836.4.peg.4095"/>
<dbReference type="RefSeq" id="WP_070250400.1">
    <property type="nucleotide sequence ID" value="NZ_LROM01000111.1"/>
</dbReference>
<keyword evidence="2" id="KW-0547">Nucleotide-binding</keyword>
<dbReference type="GO" id="GO:0005829">
    <property type="term" value="C:cytosol"/>
    <property type="evidence" value="ECO:0007669"/>
    <property type="project" value="TreeGrafter"/>
</dbReference>
<proteinExistence type="predicted"/>
<reference evidence="7" key="1">
    <citation type="journal article" date="2016" name="Front. Microbiol.">
        <title>Molecular Keys to the Janthinobacterium and Duganella spp. Interaction with the Plant Pathogen Fusarium graminearum.</title>
        <authorList>
            <person name="Haack F.S."/>
            <person name="Poehlein A."/>
            <person name="Kroger C."/>
            <person name="Voigt C.A."/>
            <person name="Piepenbring M."/>
            <person name="Bode H.B."/>
            <person name="Daniel R."/>
            <person name="Schafer W."/>
            <person name="Streit W.R."/>
        </authorList>
    </citation>
    <scope>NUCLEOTIDE SEQUENCE [LARGE SCALE GENOMIC DNA]</scope>
    <source>
        <strain evidence="7">T54</strain>
    </source>
</reference>
<evidence type="ECO:0000259" key="5">
    <source>
        <dbReference type="PROSITE" id="PS50011"/>
    </source>
</evidence>
<evidence type="ECO:0000256" key="2">
    <source>
        <dbReference type="ARBA" id="ARBA00022741"/>
    </source>
</evidence>
<dbReference type="GO" id="GO:0005776">
    <property type="term" value="C:autophagosome"/>
    <property type="evidence" value="ECO:0007669"/>
    <property type="project" value="TreeGrafter"/>
</dbReference>
<dbReference type="PROSITE" id="PS50011">
    <property type="entry name" value="PROTEIN_KINASE_DOM"/>
    <property type="match status" value="1"/>
</dbReference>
<feature type="domain" description="Protein kinase" evidence="5">
    <location>
        <begin position="15"/>
        <end position="308"/>
    </location>
</feature>
<evidence type="ECO:0000256" key="3">
    <source>
        <dbReference type="ARBA" id="ARBA00022777"/>
    </source>
</evidence>
<dbReference type="Proteomes" id="UP000175989">
    <property type="component" value="Unassembled WGS sequence"/>
</dbReference>
<dbReference type="GO" id="GO:0004674">
    <property type="term" value="F:protein serine/threonine kinase activity"/>
    <property type="evidence" value="ECO:0007669"/>
    <property type="project" value="UniProtKB-EC"/>
</dbReference>
<keyword evidence="1 6" id="KW-0808">Transferase</keyword>
<evidence type="ECO:0000313" key="6">
    <source>
        <dbReference type="EMBL" id="OEZ96336.1"/>
    </source>
</evidence>
<dbReference type="Gene3D" id="1.10.510.10">
    <property type="entry name" value="Transferase(Phosphotransferase) domain 1"/>
    <property type="match status" value="1"/>
</dbReference>
<sequence length="321" mass="34797">MTTANAIIAMERGHYRLREQIGGSAYGHVWRASGPHGAGEVAVKLINRQQMECAQPLQRERWTGSAAGEIAFLQSLAPWDGRHIVRLLDSGWHQGLPVLALELMSTDLAKHLAALHDAAQSLPVERALDWLGQINQALAKVHQYGWRYLDLKPANVLVDRLHHTVKLADFGTNRLLGGAREHSYAGTANWQAPEQFFPTGGAYTSSARSDYFSLGALFYFLVTNGQALRFCSACGQAYRTHHTAGADVLRRAHGGAIPATLHADEEARFAAGLPPPARAPAVALLRALLQIDPALRPRHALQISRMLAAVAQACAIPALAA</sequence>
<comment type="caution">
    <text evidence="6">The sequence shown here is derived from an EMBL/GenBank/DDBJ whole genome shotgun (WGS) entry which is preliminary data.</text>
</comment>
<evidence type="ECO:0000256" key="4">
    <source>
        <dbReference type="ARBA" id="ARBA00022840"/>
    </source>
</evidence>
<dbReference type="GO" id="GO:0016020">
    <property type="term" value="C:membrane"/>
    <property type="evidence" value="ECO:0007669"/>
    <property type="project" value="TreeGrafter"/>
</dbReference>
<dbReference type="InterPro" id="IPR000719">
    <property type="entry name" value="Prot_kinase_dom"/>
</dbReference>
<dbReference type="EMBL" id="LROM01000111">
    <property type="protein sequence ID" value="OEZ96336.1"/>
    <property type="molecule type" value="Genomic_DNA"/>
</dbReference>
<evidence type="ECO:0000256" key="1">
    <source>
        <dbReference type="ARBA" id="ARBA00022679"/>
    </source>
</evidence>
<dbReference type="EC" id="2.7.11.1" evidence="6"/>
<gene>
    <name evidence="6" type="primary">spkA</name>
    <name evidence="6" type="ORF">DUPY_39730</name>
</gene>
<accession>A0A1E7WE03</accession>
<dbReference type="Pfam" id="PF00069">
    <property type="entry name" value="Pkinase"/>
    <property type="match status" value="1"/>
</dbReference>
<dbReference type="GO" id="GO:0000407">
    <property type="term" value="C:phagophore assembly site"/>
    <property type="evidence" value="ECO:0007669"/>
    <property type="project" value="TreeGrafter"/>
</dbReference>
<protein>
    <submittedName>
        <fullName evidence="6">Serine/threonine-protein kinase A</fullName>
        <ecNumber evidence="6">2.7.11.1</ecNumber>
    </submittedName>
</protein>
<dbReference type="InterPro" id="IPR011009">
    <property type="entry name" value="Kinase-like_dom_sf"/>
</dbReference>
<evidence type="ECO:0000313" key="7">
    <source>
        <dbReference type="Proteomes" id="UP000175989"/>
    </source>
</evidence>
<dbReference type="SMART" id="SM00220">
    <property type="entry name" value="S_TKc"/>
    <property type="match status" value="1"/>
</dbReference>
<dbReference type="InterPro" id="IPR045269">
    <property type="entry name" value="Atg1-like"/>
</dbReference>
<keyword evidence="7" id="KW-1185">Reference proteome</keyword>
<dbReference type="AlphaFoldDB" id="A0A1E7WE03"/>
<name>A0A1E7WE03_9BURK</name>
<dbReference type="SUPFAM" id="SSF56112">
    <property type="entry name" value="Protein kinase-like (PK-like)"/>
    <property type="match status" value="1"/>
</dbReference>
<keyword evidence="4" id="KW-0067">ATP-binding</keyword>
<dbReference type="GO" id="GO:0005524">
    <property type="term" value="F:ATP binding"/>
    <property type="evidence" value="ECO:0007669"/>
    <property type="project" value="UniProtKB-KW"/>
</dbReference>
<dbReference type="PANTHER" id="PTHR24348:SF22">
    <property type="entry name" value="NON-SPECIFIC SERINE_THREONINE PROTEIN KINASE"/>
    <property type="match status" value="1"/>
</dbReference>
<organism evidence="6 7">
    <name type="scientific">Duganella phyllosphaerae</name>
    <dbReference type="NCBI Taxonomy" id="762836"/>
    <lineage>
        <taxon>Bacteria</taxon>
        <taxon>Pseudomonadati</taxon>
        <taxon>Pseudomonadota</taxon>
        <taxon>Betaproteobacteria</taxon>
        <taxon>Burkholderiales</taxon>
        <taxon>Oxalobacteraceae</taxon>
        <taxon>Telluria group</taxon>
        <taxon>Duganella</taxon>
    </lineage>
</organism>
<dbReference type="PANTHER" id="PTHR24348">
    <property type="entry name" value="SERINE/THREONINE-PROTEIN KINASE UNC-51-RELATED"/>
    <property type="match status" value="1"/>
</dbReference>
<keyword evidence="3 6" id="KW-0418">Kinase</keyword>